<dbReference type="PROSITE" id="PS50887">
    <property type="entry name" value="GGDEF"/>
    <property type="match status" value="1"/>
</dbReference>
<dbReference type="Pfam" id="PF13426">
    <property type="entry name" value="PAS_9"/>
    <property type="match status" value="1"/>
</dbReference>
<dbReference type="Gene3D" id="3.30.450.20">
    <property type="entry name" value="PAS domain"/>
    <property type="match status" value="1"/>
</dbReference>
<organism evidence="5 6">
    <name type="scientific">Labedaea rhizosphaerae</name>
    <dbReference type="NCBI Taxonomy" id="598644"/>
    <lineage>
        <taxon>Bacteria</taxon>
        <taxon>Bacillati</taxon>
        <taxon>Actinomycetota</taxon>
        <taxon>Actinomycetes</taxon>
        <taxon>Pseudonocardiales</taxon>
        <taxon>Pseudonocardiaceae</taxon>
        <taxon>Labedaea</taxon>
    </lineage>
</organism>
<dbReference type="SUPFAM" id="SSF55785">
    <property type="entry name" value="PYP-like sensor domain (PAS domain)"/>
    <property type="match status" value="1"/>
</dbReference>
<reference evidence="5 6" key="1">
    <citation type="submission" date="2019-03" db="EMBL/GenBank/DDBJ databases">
        <title>Genomic Encyclopedia of Type Strains, Phase IV (KMG-IV): sequencing the most valuable type-strain genomes for metagenomic binning, comparative biology and taxonomic classification.</title>
        <authorList>
            <person name="Goeker M."/>
        </authorList>
    </citation>
    <scope>NUCLEOTIDE SEQUENCE [LARGE SCALE GENOMIC DNA]</scope>
    <source>
        <strain evidence="5 6">DSM 45361</strain>
    </source>
</reference>
<dbReference type="InterPro" id="IPR000160">
    <property type="entry name" value="GGDEF_dom"/>
</dbReference>
<dbReference type="Pfam" id="PF00990">
    <property type="entry name" value="GGDEF"/>
    <property type="match status" value="1"/>
</dbReference>
<dbReference type="InterPro" id="IPR052155">
    <property type="entry name" value="Biofilm_reg_signaling"/>
</dbReference>
<dbReference type="InterPro" id="IPR000014">
    <property type="entry name" value="PAS"/>
</dbReference>
<dbReference type="Proteomes" id="UP000295444">
    <property type="component" value="Unassembled WGS sequence"/>
</dbReference>
<dbReference type="PROSITE" id="PS50113">
    <property type="entry name" value="PAC"/>
    <property type="match status" value="1"/>
</dbReference>
<name>A0A4R6S2U9_LABRH</name>
<dbReference type="SUPFAM" id="SSF141868">
    <property type="entry name" value="EAL domain-like"/>
    <property type="match status" value="1"/>
</dbReference>
<dbReference type="InterPro" id="IPR000700">
    <property type="entry name" value="PAS-assoc_C"/>
</dbReference>
<dbReference type="Gene3D" id="3.30.70.270">
    <property type="match status" value="1"/>
</dbReference>
<dbReference type="SMART" id="SM00091">
    <property type="entry name" value="PAS"/>
    <property type="match status" value="1"/>
</dbReference>
<dbReference type="SUPFAM" id="SSF55073">
    <property type="entry name" value="Nucleotide cyclase"/>
    <property type="match status" value="1"/>
</dbReference>
<feature type="domain" description="PAC" evidence="2">
    <location>
        <begin position="212"/>
        <end position="264"/>
    </location>
</feature>
<evidence type="ECO:0000313" key="5">
    <source>
        <dbReference type="EMBL" id="TDP93920.1"/>
    </source>
</evidence>
<dbReference type="AlphaFoldDB" id="A0A4R6S2U9"/>
<dbReference type="InterPro" id="IPR029787">
    <property type="entry name" value="Nucleotide_cyclase"/>
</dbReference>
<dbReference type="Pfam" id="PF00563">
    <property type="entry name" value="EAL"/>
    <property type="match status" value="1"/>
</dbReference>
<gene>
    <name evidence="5" type="ORF">EV186_106314</name>
</gene>
<dbReference type="PANTHER" id="PTHR44757">
    <property type="entry name" value="DIGUANYLATE CYCLASE DGCP"/>
    <property type="match status" value="1"/>
</dbReference>
<protein>
    <submittedName>
        <fullName evidence="5">PAS domain S-box-containing protein/diguanylate cyclase (GGDEF)-like protein</fullName>
    </submittedName>
</protein>
<accession>A0A4R6S2U9</accession>
<evidence type="ECO:0000259" key="2">
    <source>
        <dbReference type="PROSITE" id="PS50113"/>
    </source>
</evidence>
<feature type="domain" description="PAS" evidence="1">
    <location>
        <begin position="141"/>
        <end position="183"/>
    </location>
</feature>
<dbReference type="CDD" id="cd00130">
    <property type="entry name" value="PAS"/>
    <property type="match status" value="1"/>
</dbReference>
<dbReference type="InterPro" id="IPR001633">
    <property type="entry name" value="EAL_dom"/>
</dbReference>
<dbReference type="NCBIfam" id="TIGR00254">
    <property type="entry name" value="GGDEF"/>
    <property type="match status" value="1"/>
</dbReference>
<dbReference type="Gene3D" id="3.20.20.450">
    <property type="entry name" value="EAL domain"/>
    <property type="match status" value="1"/>
</dbReference>
<dbReference type="CDD" id="cd01949">
    <property type="entry name" value="GGDEF"/>
    <property type="match status" value="1"/>
</dbReference>
<evidence type="ECO:0000259" key="4">
    <source>
        <dbReference type="PROSITE" id="PS50887"/>
    </source>
</evidence>
<feature type="domain" description="GGDEF" evidence="4">
    <location>
        <begin position="295"/>
        <end position="428"/>
    </location>
</feature>
<keyword evidence="6" id="KW-1185">Reference proteome</keyword>
<dbReference type="PROSITE" id="PS50883">
    <property type="entry name" value="EAL"/>
    <property type="match status" value="1"/>
</dbReference>
<dbReference type="OrthoDB" id="23692at2"/>
<sequence>MSSQGRDERVALARTWARAIGSTVYVPMSAVELHEYLLDLITTLFDTVAAEPFTAAPAAELGRRLVRAKFTGHETLQQSIAVLSDALLAESGSADRVVAMMGELAAGYAEAIRGWTLDQQEEVKRALLDATRRSEAELRESENRFREVVTSSALGIAITDLEGKFLQTNPALAEIIGCKPADFEQRVLTDLFSVATRGQVANAFRADGPDRMITKAELVKDDGDEVWANVALSLLRDDDDAPSYLVAMVQDNSELELLQRQIETLTSKDGLTGMHNRQFFKSRVESVLGRAAPGHAITLLHIDIDNFSVVNHGFGYEAGDELLVSIADKLQRVFADEKAEFGRIDGDEFAVLVENGPTTPSTEDMIRAVHAELAEPVYLGEHGIAVGASIGAVGRLWSTDAVEFFGAAQSALRKAKRSGLRQWSDYDKPEDATEKADFERAAMLAGAFETGEVTLDYSPVVRLSDRKGVGVLAGVVWQPRDAEVIAHDDCVRLAELTGLSVQVGPWLLGEACGHLPIWQALAATANAKESVLRVRLSRAQSADGDLVAAVNEAVARSAVGPEFLQIAFDTSAVAEGLGTAPDNLFTVASNGVRVALHSFRGGPLELDLLAGSEARSVVLTDVFGDVRPPQRSADSALVLGTVELVRAVARIGAEVCVDGVRDEEEAAWWSDHGVHTATGLVFGDPGDVHDMMARFSDAG</sequence>
<dbReference type="SMART" id="SM00267">
    <property type="entry name" value="GGDEF"/>
    <property type="match status" value="1"/>
</dbReference>
<dbReference type="InterPro" id="IPR043128">
    <property type="entry name" value="Rev_trsase/Diguanyl_cyclase"/>
</dbReference>
<dbReference type="InterPro" id="IPR035965">
    <property type="entry name" value="PAS-like_dom_sf"/>
</dbReference>
<dbReference type="InterPro" id="IPR035919">
    <property type="entry name" value="EAL_sf"/>
</dbReference>
<proteinExistence type="predicted"/>
<feature type="domain" description="EAL" evidence="3">
    <location>
        <begin position="437"/>
        <end position="699"/>
    </location>
</feature>
<dbReference type="RefSeq" id="WP_133852908.1">
    <property type="nucleotide sequence ID" value="NZ_SNXZ01000006.1"/>
</dbReference>
<dbReference type="PROSITE" id="PS50112">
    <property type="entry name" value="PAS"/>
    <property type="match status" value="1"/>
</dbReference>
<dbReference type="EMBL" id="SNXZ01000006">
    <property type="protein sequence ID" value="TDP93920.1"/>
    <property type="molecule type" value="Genomic_DNA"/>
</dbReference>
<evidence type="ECO:0000313" key="6">
    <source>
        <dbReference type="Proteomes" id="UP000295444"/>
    </source>
</evidence>
<dbReference type="SMART" id="SM00052">
    <property type="entry name" value="EAL"/>
    <property type="match status" value="1"/>
</dbReference>
<comment type="caution">
    <text evidence="5">The sequence shown here is derived from an EMBL/GenBank/DDBJ whole genome shotgun (WGS) entry which is preliminary data.</text>
</comment>
<dbReference type="PANTHER" id="PTHR44757:SF2">
    <property type="entry name" value="BIOFILM ARCHITECTURE MAINTENANCE PROTEIN MBAA"/>
    <property type="match status" value="1"/>
</dbReference>
<evidence type="ECO:0000259" key="1">
    <source>
        <dbReference type="PROSITE" id="PS50112"/>
    </source>
</evidence>
<dbReference type="NCBIfam" id="TIGR00229">
    <property type="entry name" value="sensory_box"/>
    <property type="match status" value="1"/>
</dbReference>
<evidence type="ECO:0000259" key="3">
    <source>
        <dbReference type="PROSITE" id="PS50883"/>
    </source>
</evidence>